<evidence type="ECO:0000256" key="6">
    <source>
        <dbReference type="ARBA" id="ARBA00022741"/>
    </source>
</evidence>
<evidence type="ECO:0000313" key="14">
    <source>
        <dbReference type="EMBL" id="KHM53219.1"/>
    </source>
</evidence>
<reference evidence="14 15" key="1">
    <citation type="journal article" date="2013" name="PLoS ONE">
        <title>Identification and characterization of three novel lipases belonging to families II and V from Anaerovibrio lipolyticus 5ST.</title>
        <authorList>
            <person name="Prive F."/>
            <person name="Kaderbhai N.N."/>
            <person name="Girdwood S."/>
            <person name="Worgan H.J."/>
            <person name="Pinloche E."/>
            <person name="Scollan N.D."/>
            <person name="Huws S.A."/>
            <person name="Newbold C.J."/>
        </authorList>
    </citation>
    <scope>NUCLEOTIDE SEQUENCE [LARGE SCALE GENOMIC DNA]</scope>
    <source>
        <strain evidence="14 15">5S</strain>
    </source>
</reference>
<evidence type="ECO:0000256" key="2">
    <source>
        <dbReference type="ARBA" id="ARBA00003213"/>
    </source>
</evidence>
<organism evidence="14 15">
    <name type="scientific">Anaerovibrio lipolyticus</name>
    <dbReference type="NCBI Taxonomy" id="82374"/>
    <lineage>
        <taxon>Bacteria</taxon>
        <taxon>Bacillati</taxon>
        <taxon>Bacillota</taxon>
        <taxon>Negativicutes</taxon>
        <taxon>Selenomonadales</taxon>
        <taxon>Selenomonadaceae</taxon>
        <taxon>Anaerovibrio</taxon>
    </lineage>
</organism>
<dbReference type="Gene3D" id="3.40.50.300">
    <property type="entry name" value="P-loop containing nucleotide triphosphate hydrolases"/>
    <property type="match status" value="1"/>
</dbReference>
<dbReference type="GO" id="GO:0052381">
    <property type="term" value="F:tRNA dimethylallyltransferase activity"/>
    <property type="evidence" value="ECO:0007669"/>
    <property type="project" value="UniProtKB-UniRule"/>
</dbReference>
<keyword evidence="15" id="KW-1185">Reference proteome</keyword>
<dbReference type="GO" id="GO:0006400">
    <property type="term" value="P:tRNA modification"/>
    <property type="evidence" value="ECO:0007669"/>
    <property type="project" value="TreeGrafter"/>
</dbReference>
<evidence type="ECO:0000256" key="8">
    <source>
        <dbReference type="ARBA" id="ARBA00022842"/>
    </source>
</evidence>
<comment type="catalytic activity">
    <reaction evidence="9 10 11">
        <text>adenosine(37) in tRNA + dimethylallyl diphosphate = N(6)-dimethylallyladenosine(37) in tRNA + diphosphate</text>
        <dbReference type="Rhea" id="RHEA:26482"/>
        <dbReference type="Rhea" id="RHEA-COMP:10162"/>
        <dbReference type="Rhea" id="RHEA-COMP:10375"/>
        <dbReference type="ChEBI" id="CHEBI:33019"/>
        <dbReference type="ChEBI" id="CHEBI:57623"/>
        <dbReference type="ChEBI" id="CHEBI:74411"/>
        <dbReference type="ChEBI" id="CHEBI:74415"/>
        <dbReference type="EC" id="2.5.1.75"/>
    </reaction>
</comment>
<dbReference type="SUPFAM" id="SSF52540">
    <property type="entry name" value="P-loop containing nucleoside triphosphate hydrolases"/>
    <property type="match status" value="2"/>
</dbReference>
<dbReference type="EMBL" id="JSCE01000002">
    <property type="protein sequence ID" value="KHM53219.1"/>
    <property type="molecule type" value="Genomic_DNA"/>
</dbReference>
<comment type="similarity">
    <text evidence="3 10 13">Belongs to the IPP transferase family.</text>
</comment>
<comment type="function">
    <text evidence="2 10 12">Catalyzes the transfer of a dimethylallyl group onto the adenine at position 37 in tRNAs that read codons beginning with uridine, leading to the formation of N6-(dimethylallyl)adenosine (i(6)A).</text>
</comment>
<dbReference type="FunFam" id="1.10.20.140:FF:000001">
    <property type="entry name" value="tRNA dimethylallyltransferase"/>
    <property type="match status" value="1"/>
</dbReference>
<evidence type="ECO:0000256" key="9">
    <source>
        <dbReference type="ARBA" id="ARBA00049563"/>
    </source>
</evidence>
<feature type="region of interest" description="Interaction with substrate tRNA" evidence="10">
    <location>
        <begin position="36"/>
        <end position="39"/>
    </location>
</feature>
<comment type="subunit">
    <text evidence="10">Monomer.</text>
</comment>
<keyword evidence="5 10" id="KW-0819">tRNA processing</keyword>
<dbReference type="InterPro" id="IPR018022">
    <property type="entry name" value="IPT"/>
</dbReference>
<evidence type="ECO:0000313" key="15">
    <source>
        <dbReference type="Proteomes" id="UP000030993"/>
    </source>
</evidence>
<dbReference type="Pfam" id="PF01715">
    <property type="entry name" value="IPPT"/>
    <property type="match status" value="1"/>
</dbReference>
<comment type="cofactor">
    <cofactor evidence="1 10">
        <name>Mg(2+)</name>
        <dbReference type="ChEBI" id="CHEBI:18420"/>
    </cofactor>
</comment>
<name>A0A0B2K095_9FIRM</name>
<evidence type="ECO:0000256" key="5">
    <source>
        <dbReference type="ARBA" id="ARBA00022694"/>
    </source>
</evidence>
<dbReference type="Gene3D" id="1.10.20.140">
    <property type="match status" value="1"/>
</dbReference>
<evidence type="ECO:0000256" key="4">
    <source>
        <dbReference type="ARBA" id="ARBA00022679"/>
    </source>
</evidence>
<evidence type="ECO:0000256" key="3">
    <source>
        <dbReference type="ARBA" id="ARBA00005842"/>
    </source>
</evidence>
<keyword evidence="6 10" id="KW-0547">Nucleotide-binding</keyword>
<dbReference type="PANTHER" id="PTHR11088:SF60">
    <property type="entry name" value="TRNA DIMETHYLALLYLTRANSFERASE"/>
    <property type="match status" value="1"/>
</dbReference>
<feature type="site" description="Interaction with substrate tRNA" evidence="10">
    <location>
        <position position="125"/>
    </location>
</feature>
<dbReference type="NCBIfam" id="TIGR00174">
    <property type="entry name" value="miaA"/>
    <property type="match status" value="1"/>
</dbReference>
<keyword evidence="8 10" id="KW-0460">Magnesium</keyword>
<protein>
    <recommendedName>
        <fullName evidence="10">tRNA dimethylallyltransferase</fullName>
        <ecNumber evidence="10">2.5.1.75</ecNumber>
    </recommendedName>
    <alternativeName>
        <fullName evidence="10">Dimethylallyl diphosphate:tRNA dimethylallyltransferase</fullName>
        <shortName evidence="10">DMAPP:tRNA dimethylallyltransferase</shortName>
        <shortName evidence="10">DMATase</shortName>
    </alternativeName>
    <alternativeName>
        <fullName evidence="10">Isopentenyl-diphosphate:tRNA isopentenyltransferase</fullName>
        <shortName evidence="10">IPP transferase</shortName>
        <shortName evidence="10">IPPT</shortName>
        <shortName evidence="10">IPTase</shortName>
    </alternativeName>
</protein>
<dbReference type="GO" id="GO:0005524">
    <property type="term" value="F:ATP binding"/>
    <property type="evidence" value="ECO:0007669"/>
    <property type="project" value="UniProtKB-UniRule"/>
</dbReference>
<feature type="site" description="Interaction with substrate tRNA" evidence="10">
    <location>
        <position position="102"/>
    </location>
</feature>
<comment type="caution">
    <text evidence="14">The sequence shown here is derived from an EMBL/GenBank/DDBJ whole genome shotgun (WGS) entry which is preliminary data.</text>
</comment>
<dbReference type="eggNOG" id="COG0324">
    <property type="taxonomic scope" value="Bacteria"/>
</dbReference>
<dbReference type="Proteomes" id="UP000030993">
    <property type="component" value="Unassembled WGS sequence"/>
</dbReference>
<keyword evidence="4 10" id="KW-0808">Transferase</keyword>
<dbReference type="InterPro" id="IPR039657">
    <property type="entry name" value="Dimethylallyltransferase"/>
</dbReference>
<keyword evidence="7 10" id="KW-0067">ATP-binding</keyword>
<proteinExistence type="inferred from homology"/>
<gene>
    <name evidence="10" type="primary">miaA</name>
    <name evidence="14" type="ORF">NZ47_00180</name>
</gene>
<evidence type="ECO:0000256" key="11">
    <source>
        <dbReference type="RuleBase" id="RU003783"/>
    </source>
</evidence>
<accession>A0A0B2K095</accession>
<evidence type="ECO:0000256" key="12">
    <source>
        <dbReference type="RuleBase" id="RU003784"/>
    </source>
</evidence>
<dbReference type="HAMAP" id="MF_00185">
    <property type="entry name" value="IPP_trans"/>
    <property type="match status" value="1"/>
</dbReference>
<comment type="caution">
    <text evidence="10">Lacks conserved residue(s) required for the propagation of feature annotation.</text>
</comment>
<evidence type="ECO:0000256" key="10">
    <source>
        <dbReference type="HAMAP-Rule" id="MF_00185"/>
    </source>
</evidence>
<evidence type="ECO:0000256" key="13">
    <source>
        <dbReference type="RuleBase" id="RU003785"/>
    </source>
</evidence>
<dbReference type="EC" id="2.5.1.75" evidence="10"/>
<dbReference type="InterPro" id="IPR027417">
    <property type="entry name" value="P-loop_NTPase"/>
</dbReference>
<evidence type="ECO:0000256" key="1">
    <source>
        <dbReference type="ARBA" id="ARBA00001946"/>
    </source>
</evidence>
<dbReference type="AlphaFoldDB" id="A0A0B2K095"/>
<feature type="binding site" evidence="10">
    <location>
        <begin position="13"/>
        <end position="18"/>
    </location>
    <ligand>
        <name>substrate</name>
    </ligand>
</feature>
<dbReference type="RefSeq" id="WP_039205603.1">
    <property type="nucleotide sequence ID" value="NZ_JSCE01000002.1"/>
</dbReference>
<evidence type="ECO:0000256" key="7">
    <source>
        <dbReference type="ARBA" id="ARBA00022840"/>
    </source>
</evidence>
<feature type="binding site" evidence="10">
    <location>
        <begin position="11"/>
        <end position="18"/>
    </location>
    <ligand>
        <name>ATP</name>
        <dbReference type="ChEBI" id="CHEBI:30616"/>
    </ligand>
</feature>
<sequence>MKRERLIVVLGPTASGKTGLSIELAKQFDTEIISGDSQLVYKGFDIGSAKPDKKERDGVVHHMIDILPPDASFNVADFIDRVKPIITDLNNRGKLPILAGGTGLYIKSLLEGYQFNDTAGDDEYRLKLEKLSEEKGKQYLHDMLREINPEAAERIHVNNLRRVMRALEVYHLGGEQISTQKEKGLVYDVYVAGLIWHRSELYDRINRRVHMMLQQGLAEEVRNLLNSGVSPESQSMRGIGYKEMVNYVRGTGTLEQAVDDIKKGTRHFAKRQLTWYRKMPYVHWYHPALYRERGLVDNVSWNIARFFKG</sequence>
<dbReference type="PANTHER" id="PTHR11088">
    <property type="entry name" value="TRNA DIMETHYLALLYLTRANSFERASE"/>
    <property type="match status" value="1"/>
</dbReference>
<dbReference type="STRING" id="82374.NZ47_00180"/>